<keyword evidence="3" id="KW-1185">Reference proteome</keyword>
<dbReference type="AlphaFoldDB" id="A0AAV5WMC4"/>
<name>A0AAV5WMC4_9BILA</name>
<gene>
    <name evidence="2" type="ORF">PFISCL1PPCAC_24571</name>
</gene>
<reference evidence="2" key="1">
    <citation type="submission" date="2023-10" db="EMBL/GenBank/DDBJ databases">
        <title>Genome assembly of Pristionchus species.</title>
        <authorList>
            <person name="Yoshida K."/>
            <person name="Sommer R.J."/>
        </authorList>
    </citation>
    <scope>NUCLEOTIDE SEQUENCE</scope>
    <source>
        <strain evidence="2">RS5133</strain>
    </source>
</reference>
<dbReference type="Proteomes" id="UP001432322">
    <property type="component" value="Unassembled WGS sequence"/>
</dbReference>
<organism evidence="2 3">
    <name type="scientific">Pristionchus fissidentatus</name>
    <dbReference type="NCBI Taxonomy" id="1538716"/>
    <lineage>
        <taxon>Eukaryota</taxon>
        <taxon>Metazoa</taxon>
        <taxon>Ecdysozoa</taxon>
        <taxon>Nematoda</taxon>
        <taxon>Chromadorea</taxon>
        <taxon>Rhabditida</taxon>
        <taxon>Rhabditina</taxon>
        <taxon>Diplogasteromorpha</taxon>
        <taxon>Diplogasteroidea</taxon>
        <taxon>Neodiplogasteridae</taxon>
        <taxon>Pristionchus</taxon>
    </lineage>
</organism>
<evidence type="ECO:0000313" key="3">
    <source>
        <dbReference type="Proteomes" id="UP001432322"/>
    </source>
</evidence>
<comment type="caution">
    <text evidence="2">The sequence shown here is derived from an EMBL/GenBank/DDBJ whole genome shotgun (WGS) entry which is preliminary data.</text>
</comment>
<sequence>SKQWQQALMSANADCLKKVLELIEMQREQISLLREIVRRAEMGIPELPETMEQHSLYSSMSEQWLAVLKQVKNIDEMYTGRRNRNILRETFSMEVHIEEKRREVIRLMGEATELQNEVKKLNGNIELSIGIMKEISEKAPAA</sequence>
<proteinExistence type="predicted"/>
<feature type="coiled-coil region" evidence="1">
    <location>
        <begin position="97"/>
        <end position="124"/>
    </location>
</feature>
<evidence type="ECO:0000256" key="1">
    <source>
        <dbReference type="SAM" id="Coils"/>
    </source>
</evidence>
<keyword evidence="1" id="KW-0175">Coiled coil</keyword>
<evidence type="ECO:0000313" key="2">
    <source>
        <dbReference type="EMBL" id="GMT33274.1"/>
    </source>
</evidence>
<dbReference type="EMBL" id="BTSY01000006">
    <property type="protein sequence ID" value="GMT33274.1"/>
    <property type="molecule type" value="Genomic_DNA"/>
</dbReference>
<protein>
    <submittedName>
        <fullName evidence="2">Uncharacterized protein</fullName>
    </submittedName>
</protein>
<accession>A0AAV5WMC4</accession>
<feature type="non-terminal residue" evidence="2">
    <location>
        <position position="1"/>
    </location>
</feature>